<dbReference type="FunFam" id="1.10.10.10:FF:000141">
    <property type="entry name" value="vacuolar protein-sorting-associated protein 25"/>
    <property type="match status" value="1"/>
</dbReference>
<dbReference type="GO" id="GO:0000814">
    <property type="term" value="C:ESCRT II complex"/>
    <property type="evidence" value="ECO:0007669"/>
    <property type="project" value="InterPro"/>
</dbReference>
<dbReference type="GO" id="GO:0016236">
    <property type="term" value="P:macroautophagy"/>
    <property type="evidence" value="ECO:0007669"/>
    <property type="project" value="UniProtKB-ARBA"/>
</dbReference>
<dbReference type="GO" id="GO:0043328">
    <property type="term" value="P:protein transport to vacuole involved in ubiquitin-dependent protein catabolic process via the multivesicular body sorting pathway"/>
    <property type="evidence" value="ECO:0007669"/>
    <property type="project" value="TreeGrafter"/>
</dbReference>
<evidence type="ECO:0000256" key="6">
    <source>
        <dbReference type="ARBA" id="ARBA00022927"/>
    </source>
</evidence>
<evidence type="ECO:0000313" key="9">
    <source>
        <dbReference type="Proteomes" id="UP001162480"/>
    </source>
</evidence>
<dbReference type="InterPro" id="IPR008570">
    <property type="entry name" value="ESCRT-II_cplx_Vps25-sub"/>
</dbReference>
<evidence type="ECO:0000256" key="3">
    <source>
        <dbReference type="ARBA" id="ARBA00017934"/>
    </source>
</evidence>
<protein>
    <recommendedName>
        <fullName evidence="3">Vacuolar protein-sorting-associated protein 25</fullName>
    </recommendedName>
    <alternativeName>
        <fullName evidence="7">ESCRT-II complex subunit VPS25</fullName>
    </alternativeName>
</protein>
<keyword evidence="9" id="KW-1185">Reference proteome</keyword>
<gene>
    <name evidence="8" type="ORF">OCTVUL_1B015937</name>
</gene>
<dbReference type="EMBL" id="OX597834">
    <property type="protein sequence ID" value="CAI9738572.1"/>
    <property type="molecule type" value="Genomic_DNA"/>
</dbReference>
<evidence type="ECO:0000256" key="1">
    <source>
        <dbReference type="ARBA" id="ARBA00004496"/>
    </source>
</evidence>
<dbReference type="GO" id="GO:0042803">
    <property type="term" value="F:protein homodimerization activity"/>
    <property type="evidence" value="ECO:0007669"/>
    <property type="project" value="TreeGrafter"/>
</dbReference>
<dbReference type="SUPFAM" id="SSF46785">
    <property type="entry name" value="Winged helix' DNA-binding domain"/>
    <property type="match status" value="2"/>
</dbReference>
<accession>A0AA36BRX9</accession>
<dbReference type="Gene3D" id="1.10.10.570">
    <property type="entry name" value="Winged helix' DNA-binding domain. Chain C. Domain 1"/>
    <property type="match status" value="1"/>
</dbReference>
<keyword evidence="6" id="KW-0653">Protein transport</keyword>
<comment type="subcellular location">
    <subcellularLocation>
        <location evidence="1">Cytoplasm</location>
    </subcellularLocation>
</comment>
<organism evidence="8 9">
    <name type="scientific">Octopus vulgaris</name>
    <name type="common">Common octopus</name>
    <dbReference type="NCBI Taxonomy" id="6645"/>
    <lineage>
        <taxon>Eukaryota</taxon>
        <taxon>Metazoa</taxon>
        <taxon>Spiralia</taxon>
        <taxon>Lophotrochozoa</taxon>
        <taxon>Mollusca</taxon>
        <taxon>Cephalopoda</taxon>
        <taxon>Coleoidea</taxon>
        <taxon>Octopodiformes</taxon>
        <taxon>Octopoda</taxon>
        <taxon>Incirrata</taxon>
        <taxon>Octopodidae</taxon>
        <taxon>Octopus</taxon>
    </lineage>
</organism>
<evidence type="ECO:0000256" key="7">
    <source>
        <dbReference type="ARBA" id="ARBA00030094"/>
    </source>
</evidence>
<dbReference type="Proteomes" id="UP001162480">
    <property type="component" value="Chromosome 21"/>
</dbReference>
<keyword evidence="4" id="KW-0813">Transport</keyword>
<evidence type="ECO:0000313" key="8">
    <source>
        <dbReference type="EMBL" id="CAI9738572.1"/>
    </source>
</evidence>
<dbReference type="Pfam" id="PF05871">
    <property type="entry name" value="ESCRT-II"/>
    <property type="match status" value="1"/>
</dbReference>
<comment type="similarity">
    <text evidence="2">Belongs to the VPS25 family.</text>
</comment>
<dbReference type="InterPro" id="IPR014041">
    <property type="entry name" value="ESCRT-II_cplx_Vps25-sub_N"/>
</dbReference>
<dbReference type="InterPro" id="IPR036390">
    <property type="entry name" value="WH_DNA-bd_sf"/>
</dbReference>
<dbReference type="Gene3D" id="1.10.10.10">
    <property type="entry name" value="Winged helix-like DNA-binding domain superfamily/Winged helix DNA-binding domain"/>
    <property type="match status" value="1"/>
</dbReference>
<dbReference type="FunFam" id="1.10.10.570:FF:000001">
    <property type="entry name" value="vacuolar protein-sorting-associated protein 25"/>
    <property type="match status" value="1"/>
</dbReference>
<dbReference type="AlphaFoldDB" id="A0AA36BRX9"/>
<evidence type="ECO:0000256" key="2">
    <source>
        <dbReference type="ARBA" id="ARBA00009674"/>
    </source>
</evidence>
<keyword evidence="5" id="KW-0963">Cytoplasm</keyword>
<sequence>MAEFQWPWQYNFPPFFTIQPNFDTRKKQLEAWCYLILDYCKYHKIYCLDVTESQGSVLFYNKKLNRKLSTDSLMTILDELKKKGHLEWTDKSKRQFTVVWRSNEEWGKLIYKYITDNGMTDTVCTLFELTSGEDTVNKEFHGLEKPLLIKALKTLENEVKFVLTERPRLIGNKYEKEYLDMS</sequence>
<dbReference type="PANTHER" id="PTHR13149:SF0">
    <property type="entry name" value="VACUOLAR PROTEIN-SORTING-ASSOCIATED PROTEIN 25"/>
    <property type="match status" value="1"/>
</dbReference>
<dbReference type="GO" id="GO:0005198">
    <property type="term" value="F:structural molecule activity"/>
    <property type="evidence" value="ECO:0007669"/>
    <property type="project" value="TreeGrafter"/>
</dbReference>
<dbReference type="PANTHER" id="PTHR13149">
    <property type="entry name" value="VACUOLAR PROTEIN SORTING-ASSOCIATED PROTEIN VPS25"/>
    <property type="match status" value="1"/>
</dbReference>
<name>A0AA36BRX9_OCTVU</name>
<proteinExistence type="inferred from homology"/>
<evidence type="ECO:0000256" key="4">
    <source>
        <dbReference type="ARBA" id="ARBA00022448"/>
    </source>
</evidence>
<dbReference type="InterPro" id="IPR036388">
    <property type="entry name" value="WH-like_DNA-bd_sf"/>
</dbReference>
<evidence type="ECO:0000256" key="5">
    <source>
        <dbReference type="ARBA" id="ARBA00022490"/>
    </source>
</evidence>
<reference evidence="8" key="1">
    <citation type="submission" date="2023-08" db="EMBL/GenBank/DDBJ databases">
        <authorList>
            <person name="Alioto T."/>
            <person name="Alioto T."/>
            <person name="Gomez Garrido J."/>
        </authorList>
    </citation>
    <scope>NUCLEOTIDE SEQUENCE</scope>
</reference>